<dbReference type="OrthoDB" id="497380at2759"/>
<dbReference type="SUPFAM" id="SSF48371">
    <property type="entry name" value="ARM repeat"/>
    <property type="match status" value="1"/>
</dbReference>
<evidence type="ECO:0000256" key="2">
    <source>
        <dbReference type="ARBA" id="ARBA00022845"/>
    </source>
</evidence>
<sequence>MQKEGDAARKPRVKAQEEGFQKRHKKDKQVYATALAKRKLSKASPANPSKKRIKLSNNASKDKNSKTHSNEIAAHEENKSLSRHMLKKKLTESRKKHAKPNFELGKEVKELWETLRTRNLEGTERARITSIILQKMKGKATEMVTSHVMSRVLQTCLKFCSAQERASIYEELRPQFLQLAQNTYSHYLVLKMLDQAATDKKQLQKMIASLHGNVVAFLRHPVASAVVEHAYKLASSVEKQALLAEFFSPEYRLFKGLVSNTPCRLVDMLAEEPGMKRRNVLEHMTSSLQPMLEKGIVDHSIIHRALIEYLSIAGKAMATDVLQQLSGPLLVRMIHTREGAKVGVTCVSLGSRKERKKIIKGLKGHATKVACDAYGCLVLVAILDLVDDTEMLNKFIVNELAKNVEQIAFDRHGRRVFLHLLAPQKAQYMSAGALMPLPIGGDVSEEATVEEADEQNNEVLDGSRMDSKSKKDPFVRRMELLKSASLGEKLADLCTAHAGDLLRSPLGKDLIYEVAKGGHDGILWHVAPNSVCKLHRAVSDIGAQPRTLGDVEHIFEHYHASRTLRRLILEPALLPSDVTAPSFASVLWNIALKGKCMDWATGHSQKIVSAFQICTDKKVHEEAMKELQPLLNSGLLQDRTERTETAKGAKRKRAVKGNGVSGSD</sequence>
<dbReference type="PANTHER" id="PTHR13389">
    <property type="entry name" value="PUMILIO HOMOLOG 3"/>
    <property type="match status" value="1"/>
</dbReference>
<dbReference type="GO" id="GO:0005730">
    <property type="term" value="C:nucleolus"/>
    <property type="evidence" value="ECO:0007669"/>
    <property type="project" value="TreeGrafter"/>
</dbReference>
<dbReference type="PANTHER" id="PTHR13389:SF0">
    <property type="entry name" value="PUMILIO HOMOLOG 3"/>
    <property type="match status" value="1"/>
</dbReference>
<dbReference type="Proteomes" id="UP000886520">
    <property type="component" value="Chromosome 1"/>
</dbReference>
<feature type="region of interest" description="Disordered" evidence="5">
    <location>
        <begin position="1"/>
        <end position="85"/>
    </location>
</feature>
<evidence type="ECO:0000256" key="4">
    <source>
        <dbReference type="PROSITE-ProRule" id="PRU00317"/>
    </source>
</evidence>
<feature type="compositionally biased region" description="Basic and acidic residues" evidence="5">
    <location>
        <begin position="638"/>
        <end position="647"/>
    </location>
</feature>
<dbReference type="InterPro" id="IPR012959">
    <property type="entry name" value="CPL_dom"/>
</dbReference>
<dbReference type="Pfam" id="PF08144">
    <property type="entry name" value="CPL"/>
    <property type="match status" value="1"/>
</dbReference>
<dbReference type="InterPro" id="IPR033133">
    <property type="entry name" value="PUM-HD"/>
</dbReference>
<evidence type="ECO:0000313" key="8">
    <source>
        <dbReference type="Proteomes" id="UP000886520"/>
    </source>
</evidence>
<keyword evidence="8" id="KW-1185">Reference proteome</keyword>
<dbReference type="Gene3D" id="1.25.10.10">
    <property type="entry name" value="Leucine-rich Repeat Variant"/>
    <property type="match status" value="1"/>
</dbReference>
<dbReference type="GO" id="GO:0006417">
    <property type="term" value="P:regulation of translation"/>
    <property type="evidence" value="ECO:0007669"/>
    <property type="project" value="UniProtKB-KW"/>
</dbReference>
<dbReference type="Pfam" id="PF00806">
    <property type="entry name" value="PUF"/>
    <property type="match status" value="2"/>
</dbReference>
<keyword evidence="3" id="KW-0694">RNA-binding</keyword>
<accession>A0A9D4ZQI7</accession>
<comment type="caution">
    <text evidence="7">The sequence shown here is derived from an EMBL/GenBank/DDBJ whole genome shotgun (WGS) entry which is preliminary data.</text>
</comment>
<dbReference type="InterPro" id="IPR040059">
    <property type="entry name" value="PUM3"/>
</dbReference>
<keyword evidence="2" id="KW-0810">Translation regulation</keyword>
<dbReference type="PROSITE" id="PS50303">
    <property type="entry name" value="PUM_HD"/>
    <property type="match status" value="1"/>
</dbReference>
<evidence type="ECO:0000313" key="7">
    <source>
        <dbReference type="EMBL" id="KAI5084053.1"/>
    </source>
</evidence>
<dbReference type="EMBL" id="JABFUD020000001">
    <property type="protein sequence ID" value="KAI5084053.1"/>
    <property type="molecule type" value="Genomic_DNA"/>
</dbReference>
<gene>
    <name evidence="7" type="ORF">GOP47_0000222</name>
</gene>
<keyword evidence="1" id="KW-0677">Repeat</keyword>
<evidence type="ECO:0000256" key="3">
    <source>
        <dbReference type="ARBA" id="ARBA00022884"/>
    </source>
</evidence>
<dbReference type="InterPro" id="IPR016024">
    <property type="entry name" value="ARM-type_fold"/>
</dbReference>
<feature type="compositionally biased region" description="Basic and acidic residues" evidence="5">
    <location>
        <begin position="1"/>
        <end position="21"/>
    </location>
</feature>
<evidence type="ECO:0000259" key="6">
    <source>
        <dbReference type="PROSITE" id="PS50303"/>
    </source>
</evidence>
<feature type="compositionally biased region" description="Basic and acidic residues" evidence="5">
    <location>
        <begin position="60"/>
        <end position="80"/>
    </location>
</feature>
<feature type="repeat" description="Pumilio" evidence="4">
    <location>
        <begin position="171"/>
        <end position="208"/>
    </location>
</feature>
<protein>
    <recommendedName>
        <fullName evidence="6">PUM-HD domain-containing protein</fullName>
    </recommendedName>
</protein>
<dbReference type="InterPro" id="IPR001313">
    <property type="entry name" value="Pumilio_RNA-bd_rpt"/>
</dbReference>
<feature type="region of interest" description="Disordered" evidence="5">
    <location>
        <begin position="635"/>
        <end position="664"/>
    </location>
</feature>
<feature type="repeat" description="Pumilio" evidence="4">
    <location>
        <begin position="361"/>
        <end position="398"/>
    </location>
</feature>
<organism evidence="7 8">
    <name type="scientific">Adiantum capillus-veneris</name>
    <name type="common">Maidenhair fern</name>
    <dbReference type="NCBI Taxonomy" id="13818"/>
    <lineage>
        <taxon>Eukaryota</taxon>
        <taxon>Viridiplantae</taxon>
        <taxon>Streptophyta</taxon>
        <taxon>Embryophyta</taxon>
        <taxon>Tracheophyta</taxon>
        <taxon>Polypodiopsida</taxon>
        <taxon>Polypodiidae</taxon>
        <taxon>Polypodiales</taxon>
        <taxon>Pteridineae</taxon>
        <taxon>Pteridaceae</taxon>
        <taxon>Vittarioideae</taxon>
        <taxon>Adiantum</taxon>
    </lineage>
</organism>
<dbReference type="GO" id="GO:0003729">
    <property type="term" value="F:mRNA binding"/>
    <property type="evidence" value="ECO:0007669"/>
    <property type="project" value="TreeGrafter"/>
</dbReference>
<dbReference type="InterPro" id="IPR011989">
    <property type="entry name" value="ARM-like"/>
</dbReference>
<evidence type="ECO:0000256" key="5">
    <source>
        <dbReference type="SAM" id="MobiDB-lite"/>
    </source>
</evidence>
<dbReference type="SMART" id="SM00025">
    <property type="entry name" value="Pumilio"/>
    <property type="match status" value="6"/>
</dbReference>
<feature type="domain" description="PUM-HD" evidence="6">
    <location>
        <begin position="107"/>
        <end position="518"/>
    </location>
</feature>
<reference evidence="7" key="1">
    <citation type="submission" date="2021-01" db="EMBL/GenBank/DDBJ databases">
        <title>Adiantum capillus-veneris genome.</title>
        <authorList>
            <person name="Fang Y."/>
            <person name="Liao Q."/>
        </authorList>
    </citation>
    <scope>NUCLEOTIDE SEQUENCE</scope>
    <source>
        <strain evidence="7">H3</strain>
        <tissue evidence="7">Leaf</tissue>
    </source>
</reference>
<proteinExistence type="predicted"/>
<dbReference type="PROSITE" id="PS50302">
    <property type="entry name" value="PUM"/>
    <property type="match status" value="2"/>
</dbReference>
<dbReference type="AlphaFoldDB" id="A0A9D4ZQI7"/>
<name>A0A9D4ZQI7_ADICA</name>
<evidence type="ECO:0000256" key="1">
    <source>
        <dbReference type="ARBA" id="ARBA00022737"/>
    </source>
</evidence>